<dbReference type="NCBIfam" id="TIGR00229">
    <property type="entry name" value="sensory_box"/>
    <property type="match status" value="1"/>
</dbReference>
<dbReference type="PROSITE" id="PS50109">
    <property type="entry name" value="HIS_KIN"/>
    <property type="match status" value="1"/>
</dbReference>
<dbReference type="InterPro" id="IPR000014">
    <property type="entry name" value="PAS"/>
</dbReference>
<keyword evidence="4" id="KW-0808">Transferase</keyword>
<evidence type="ECO:0000259" key="7">
    <source>
        <dbReference type="PROSITE" id="PS50109"/>
    </source>
</evidence>
<accession>A0ABX2EQE2</accession>
<evidence type="ECO:0000256" key="6">
    <source>
        <dbReference type="PROSITE-ProRule" id="PRU00169"/>
    </source>
</evidence>
<dbReference type="CDD" id="cd00130">
    <property type="entry name" value="PAS"/>
    <property type="match status" value="1"/>
</dbReference>
<dbReference type="Pfam" id="PF00512">
    <property type="entry name" value="HisKA"/>
    <property type="match status" value="1"/>
</dbReference>
<keyword evidence="3 6" id="KW-0597">Phosphoprotein</keyword>
<comment type="caution">
    <text evidence="10">The sequence shown here is derived from an EMBL/GenBank/DDBJ whole genome shotgun (WGS) entry which is preliminary data.</text>
</comment>
<protein>
    <recommendedName>
        <fullName evidence="2">histidine kinase</fullName>
        <ecNumber evidence="2">2.7.13.3</ecNumber>
    </recommendedName>
</protein>
<organism evidence="10 11">
    <name type="scientific">Pseudaquabacterium terrae</name>
    <dbReference type="NCBI Taxonomy" id="2732868"/>
    <lineage>
        <taxon>Bacteria</taxon>
        <taxon>Pseudomonadati</taxon>
        <taxon>Pseudomonadota</taxon>
        <taxon>Betaproteobacteria</taxon>
        <taxon>Burkholderiales</taxon>
        <taxon>Sphaerotilaceae</taxon>
        <taxon>Pseudaquabacterium</taxon>
    </lineage>
</organism>
<keyword evidence="11" id="KW-1185">Reference proteome</keyword>
<name>A0ABX2EQE2_9BURK</name>
<sequence length="872" mass="97239">MEQLWRQAPMPAVRVRDGAGAPGWELNDAARQWLAASGLAPAEFEQWIAGLHSPGDADRLFGHPVAQRVRCRTIALDDGRLIWLVPEAAPRAGPEHDRELIERALYMSDVSVWWVDSELRNIHFIRRGALALGNSGDVFKVPLADHRGQMHPDDVQAVARAAQQAMSSDRVADAMVRYALPEGGFRTLLTRRVAQRDADGRLLGLLGISIDLSDLAAERERSLRLSDRMRLAAETIGLGFWSRAVGDGPVDWDDQMYRLHHRPPSEGPPSLDEWLERHVHALDRDWMRERQQQSYAQWPPVDDLMFRIPVPGSDEVRWIHARTRRVERDGRRVSFGVHVDVTEQEIARLALAGERERLGFVLEAAGVGVWERRLDGRPSYLSDVGYRLRGREPSPLPMEEVIAESADPADFAAGEAALRRDIERGETYRHEYRVRWPDGELRWLASFGRAVRDSAGRVLYVAGIDIDITERRNAEAVARERLRAEQASRAKTEFLARMSHELRTPLNAVLGFATLLMHDRDEPPSVRQQERLARIETAGRKLLLMIDEVLDLAGDDSTAAPLLFEPLPLDELAADAVQRAQAAAREAGVELRLAARPLEGLVTSDRLRLSRVIDQLIDNAVRFNWPGGIVELRSWAEERADAPGWVLALRDTGRGMSAEQLKAAFEPFQRLGVEQEAIDGPGIGLAIVRRYVERLRGQIDVDSRPGRGSEFRIWLPQAPLPAIAAPPLLPESPRAAAPRPAATPALRVLAVEDNPVNLLLLREVFGMRPALAVELCEDGGSAIERAAAFTPEVVLLDLQLPDMTGVEVMQRLRADPRHARCRYIALSANAMPDDVQAARDAGFDDYWTKPIDVRRFLAAIDQLVVGFAAAPG</sequence>
<dbReference type="InterPro" id="IPR005467">
    <property type="entry name" value="His_kinase_dom"/>
</dbReference>
<dbReference type="PANTHER" id="PTHR43047:SF72">
    <property type="entry name" value="OSMOSENSING HISTIDINE PROTEIN KINASE SLN1"/>
    <property type="match status" value="1"/>
</dbReference>
<comment type="catalytic activity">
    <reaction evidence="1">
        <text>ATP + protein L-histidine = ADP + protein N-phospho-L-histidine.</text>
        <dbReference type="EC" id="2.7.13.3"/>
    </reaction>
</comment>
<reference evidence="10 11" key="1">
    <citation type="submission" date="2020-05" db="EMBL/GenBank/DDBJ databases">
        <title>Aquincola sp. isolate from soil.</title>
        <authorList>
            <person name="Han J."/>
            <person name="Kim D.-U."/>
        </authorList>
    </citation>
    <scope>NUCLEOTIDE SEQUENCE [LARGE SCALE GENOMIC DNA]</scope>
    <source>
        <strain evidence="10 11">S2</strain>
    </source>
</reference>
<evidence type="ECO:0000259" key="9">
    <source>
        <dbReference type="PROSITE" id="PS50113"/>
    </source>
</evidence>
<dbReference type="Pfam" id="PF00072">
    <property type="entry name" value="Response_reg"/>
    <property type="match status" value="1"/>
</dbReference>
<dbReference type="InterPro" id="IPR001610">
    <property type="entry name" value="PAC"/>
</dbReference>
<proteinExistence type="predicted"/>
<evidence type="ECO:0000256" key="2">
    <source>
        <dbReference type="ARBA" id="ARBA00012438"/>
    </source>
</evidence>
<dbReference type="Pfam" id="PF02518">
    <property type="entry name" value="HATPase_c"/>
    <property type="match status" value="1"/>
</dbReference>
<dbReference type="Gene3D" id="1.10.287.130">
    <property type="match status" value="1"/>
</dbReference>
<dbReference type="CDD" id="cd00082">
    <property type="entry name" value="HisKA"/>
    <property type="match status" value="1"/>
</dbReference>
<dbReference type="SUPFAM" id="SSF55874">
    <property type="entry name" value="ATPase domain of HSP90 chaperone/DNA topoisomerase II/histidine kinase"/>
    <property type="match status" value="1"/>
</dbReference>
<feature type="modified residue" description="4-aspartylphosphate" evidence="6">
    <location>
        <position position="797"/>
    </location>
</feature>
<dbReference type="Gene3D" id="3.30.450.20">
    <property type="entry name" value="PAS domain"/>
    <property type="match status" value="3"/>
</dbReference>
<dbReference type="InterPro" id="IPR003594">
    <property type="entry name" value="HATPase_dom"/>
</dbReference>
<dbReference type="InterPro" id="IPR036890">
    <property type="entry name" value="HATPase_C_sf"/>
</dbReference>
<evidence type="ECO:0000256" key="5">
    <source>
        <dbReference type="ARBA" id="ARBA00022777"/>
    </source>
</evidence>
<feature type="domain" description="Histidine kinase" evidence="7">
    <location>
        <begin position="497"/>
        <end position="719"/>
    </location>
</feature>
<dbReference type="EC" id="2.7.13.3" evidence="2"/>
<dbReference type="SUPFAM" id="SSF47384">
    <property type="entry name" value="Homodimeric domain of signal transducing histidine kinase"/>
    <property type="match status" value="1"/>
</dbReference>
<dbReference type="RefSeq" id="WP_173130912.1">
    <property type="nucleotide sequence ID" value="NZ_JABRWJ010000009.1"/>
</dbReference>
<feature type="domain" description="PAC" evidence="9">
    <location>
        <begin position="428"/>
        <end position="480"/>
    </location>
</feature>
<dbReference type="SMART" id="SM00086">
    <property type="entry name" value="PAC"/>
    <property type="match status" value="3"/>
</dbReference>
<dbReference type="SMART" id="SM00448">
    <property type="entry name" value="REC"/>
    <property type="match status" value="1"/>
</dbReference>
<gene>
    <name evidence="10" type="ORF">HLB44_28200</name>
</gene>
<keyword evidence="5" id="KW-0418">Kinase</keyword>
<dbReference type="PANTHER" id="PTHR43047">
    <property type="entry name" value="TWO-COMPONENT HISTIDINE PROTEIN KINASE"/>
    <property type="match status" value="1"/>
</dbReference>
<feature type="domain" description="Response regulatory" evidence="8">
    <location>
        <begin position="747"/>
        <end position="864"/>
    </location>
</feature>
<dbReference type="PROSITE" id="PS50113">
    <property type="entry name" value="PAC"/>
    <property type="match status" value="1"/>
</dbReference>
<evidence type="ECO:0000256" key="1">
    <source>
        <dbReference type="ARBA" id="ARBA00000085"/>
    </source>
</evidence>
<evidence type="ECO:0000256" key="3">
    <source>
        <dbReference type="ARBA" id="ARBA00022553"/>
    </source>
</evidence>
<dbReference type="InterPro" id="IPR036097">
    <property type="entry name" value="HisK_dim/P_sf"/>
</dbReference>
<dbReference type="SUPFAM" id="SSF55785">
    <property type="entry name" value="PYP-like sensor domain (PAS domain)"/>
    <property type="match status" value="3"/>
</dbReference>
<dbReference type="InterPro" id="IPR001789">
    <property type="entry name" value="Sig_transdc_resp-reg_receiver"/>
</dbReference>
<dbReference type="SUPFAM" id="SSF52172">
    <property type="entry name" value="CheY-like"/>
    <property type="match status" value="1"/>
</dbReference>
<dbReference type="EMBL" id="JABRWJ010000009">
    <property type="protein sequence ID" value="NRF70894.1"/>
    <property type="molecule type" value="Genomic_DNA"/>
</dbReference>
<dbReference type="Gene3D" id="3.30.565.10">
    <property type="entry name" value="Histidine kinase-like ATPase, C-terminal domain"/>
    <property type="match status" value="1"/>
</dbReference>
<dbReference type="InterPro" id="IPR003661">
    <property type="entry name" value="HisK_dim/P_dom"/>
</dbReference>
<dbReference type="Gene3D" id="3.40.50.2300">
    <property type="match status" value="1"/>
</dbReference>
<dbReference type="InterPro" id="IPR000700">
    <property type="entry name" value="PAS-assoc_C"/>
</dbReference>
<dbReference type="InterPro" id="IPR011006">
    <property type="entry name" value="CheY-like_superfamily"/>
</dbReference>
<dbReference type="PRINTS" id="PR00344">
    <property type="entry name" value="BCTRLSENSOR"/>
</dbReference>
<dbReference type="Proteomes" id="UP000737171">
    <property type="component" value="Unassembled WGS sequence"/>
</dbReference>
<evidence type="ECO:0000259" key="8">
    <source>
        <dbReference type="PROSITE" id="PS50110"/>
    </source>
</evidence>
<dbReference type="InterPro" id="IPR004358">
    <property type="entry name" value="Sig_transdc_His_kin-like_C"/>
</dbReference>
<evidence type="ECO:0000313" key="10">
    <source>
        <dbReference type="EMBL" id="NRF70894.1"/>
    </source>
</evidence>
<dbReference type="SMART" id="SM00388">
    <property type="entry name" value="HisKA"/>
    <property type="match status" value="1"/>
</dbReference>
<evidence type="ECO:0000256" key="4">
    <source>
        <dbReference type="ARBA" id="ARBA00022679"/>
    </source>
</evidence>
<dbReference type="PROSITE" id="PS50110">
    <property type="entry name" value="RESPONSE_REGULATORY"/>
    <property type="match status" value="1"/>
</dbReference>
<dbReference type="SMART" id="SM00387">
    <property type="entry name" value="HATPase_c"/>
    <property type="match status" value="1"/>
</dbReference>
<dbReference type="InterPro" id="IPR035965">
    <property type="entry name" value="PAS-like_dom_sf"/>
</dbReference>
<evidence type="ECO:0000313" key="11">
    <source>
        <dbReference type="Proteomes" id="UP000737171"/>
    </source>
</evidence>
<dbReference type="Pfam" id="PF08447">
    <property type="entry name" value="PAS_3"/>
    <property type="match status" value="2"/>
</dbReference>
<dbReference type="InterPro" id="IPR013655">
    <property type="entry name" value="PAS_fold_3"/>
</dbReference>